<organism evidence="4 5">
    <name type="scientific">Nocardia terpenica</name>
    <dbReference type="NCBI Taxonomy" id="455432"/>
    <lineage>
        <taxon>Bacteria</taxon>
        <taxon>Bacillati</taxon>
        <taxon>Actinomycetota</taxon>
        <taxon>Actinomycetes</taxon>
        <taxon>Mycobacteriales</taxon>
        <taxon>Nocardiaceae</taxon>
        <taxon>Nocardia</taxon>
    </lineage>
</organism>
<gene>
    <name evidence="4" type="ORF">F6W96_23090</name>
</gene>
<dbReference type="Pfam" id="PF03466">
    <property type="entry name" value="LysR_substrate"/>
    <property type="match status" value="1"/>
</dbReference>
<dbReference type="PANTHER" id="PTHR30537:SF5">
    <property type="entry name" value="HTH-TYPE TRANSCRIPTIONAL ACTIVATOR TTDR-RELATED"/>
    <property type="match status" value="1"/>
</dbReference>
<evidence type="ECO:0000259" key="3">
    <source>
        <dbReference type="Pfam" id="PF03466"/>
    </source>
</evidence>
<feature type="domain" description="LysR substrate-binding" evidence="3">
    <location>
        <begin position="35"/>
        <end position="182"/>
    </location>
</feature>
<sequence length="196" mass="21507">MRARAGEESIPAPNSATPDGPGPGTSRPSVPGSRIAVHVGVPADSVLRLRRLAPNRRIVCAAPEYLARVGRPATVVDLVSHNCPVLRENEGDYARWRFGKDGREQRIRVFGTLSSNDGETVTRWALQGFGLVMRSRWCIEKYLRSGELVQVPPEVVVPAADIVAVFGDSRALPRRVLEFVDYPARELPGSIERGRC</sequence>
<accession>A0A6G9Z5G4</accession>
<dbReference type="Gene3D" id="3.40.190.290">
    <property type="match status" value="1"/>
</dbReference>
<comment type="similarity">
    <text evidence="1">Belongs to the LysR transcriptional regulatory family.</text>
</comment>
<reference evidence="4 5" key="1">
    <citation type="journal article" date="2019" name="ACS Chem. Biol.">
        <title>Identification and Mobilization of a Cryptic Antibiotic Biosynthesis Gene Locus from a Human-Pathogenic Nocardia Isolate.</title>
        <authorList>
            <person name="Herisse M."/>
            <person name="Ishida K."/>
            <person name="Porter J.L."/>
            <person name="Howden B."/>
            <person name="Hertweck C."/>
            <person name="Stinear T.P."/>
            <person name="Pidot S.J."/>
        </authorList>
    </citation>
    <scope>NUCLEOTIDE SEQUENCE [LARGE SCALE GENOMIC DNA]</scope>
    <source>
        <strain evidence="4 5">AUSMDU00012715</strain>
    </source>
</reference>
<protein>
    <recommendedName>
        <fullName evidence="3">LysR substrate-binding domain-containing protein</fullName>
    </recommendedName>
</protein>
<dbReference type="AlphaFoldDB" id="A0A6G9Z5G4"/>
<dbReference type="InterPro" id="IPR058163">
    <property type="entry name" value="LysR-type_TF_proteobact-type"/>
</dbReference>
<evidence type="ECO:0000256" key="2">
    <source>
        <dbReference type="SAM" id="MobiDB-lite"/>
    </source>
</evidence>
<evidence type="ECO:0000313" key="4">
    <source>
        <dbReference type="EMBL" id="QIS20768.1"/>
    </source>
</evidence>
<dbReference type="InterPro" id="IPR005119">
    <property type="entry name" value="LysR_subst-bd"/>
</dbReference>
<proteinExistence type="inferred from homology"/>
<dbReference type="PANTHER" id="PTHR30537">
    <property type="entry name" value="HTH-TYPE TRANSCRIPTIONAL REGULATOR"/>
    <property type="match status" value="1"/>
</dbReference>
<evidence type="ECO:0000256" key="1">
    <source>
        <dbReference type="ARBA" id="ARBA00009437"/>
    </source>
</evidence>
<dbReference type="EMBL" id="CP046173">
    <property type="protein sequence ID" value="QIS20768.1"/>
    <property type="molecule type" value="Genomic_DNA"/>
</dbReference>
<dbReference type="Proteomes" id="UP000500953">
    <property type="component" value="Chromosome"/>
</dbReference>
<feature type="region of interest" description="Disordered" evidence="2">
    <location>
        <begin position="1"/>
        <end position="33"/>
    </location>
</feature>
<dbReference type="SUPFAM" id="SSF53850">
    <property type="entry name" value="Periplasmic binding protein-like II"/>
    <property type="match status" value="1"/>
</dbReference>
<name>A0A6G9Z5G4_9NOCA</name>
<evidence type="ECO:0000313" key="5">
    <source>
        <dbReference type="Proteomes" id="UP000500953"/>
    </source>
</evidence>